<evidence type="ECO:0000256" key="1">
    <source>
        <dbReference type="ARBA" id="ARBA00008467"/>
    </source>
</evidence>
<organism evidence="5 6">
    <name type="scientific">Leeuwenhoekiella nanhaiensis</name>
    <dbReference type="NCBI Taxonomy" id="1655491"/>
    <lineage>
        <taxon>Bacteria</taxon>
        <taxon>Pseudomonadati</taxon>
        <taxon>Bacteroidota</taxon>
        <taxon>Flavobacteriia</taxon>
        <taxon>Flavobacteriales</taxon>
        <taxon>Flavobacteriaceae</taxon>
        <taxon>Leeuwenhoekiella</taxon>
    </lineage>
</organism>
<sequence>MCKYYFCTLNFVVMQPIAITGSASVSAFGENNSEVFNQKHSLSFDQELLDWVGRLPESLKAKIKALRNENRNFQALDASVLYAIYVSRLATRQAGWKKGDAFGINIGSSRGATQLFEQYYDAFAKTGKAETLASPSTTLGNIASWVAQDLQNDGPEISHSITCSTALHALLNGVAWLQAGMCDKFLVGGSEAALTPFTIAQMQALKTYSRAREDADFPCLAFDLEKTENTMVLGEGAASICMEKGTRENALAYITGVGYATEALQHAVSVSAEATCFQKSMRMAVESAFGGAENDGISAFAEMPKNIDAVVMHAPGTILGDQSEYKAIQKLFGDKLPLLTTNKWKIGHTFGASGLLSLDTAIQMLQTQKWEEAPFFSPQAKPKELKNILVNAVGFGGNAVSILVTRA</sequence>
<comment type="caution">
    <text evidence="5">The sequence shown here is derived from an EMBL/GenBank/DDBJ whole genome shotgun (WGS) entry which is preliminary data.</text>
</comment>
<comment type="similarity">
    <text evidence="1 3">Belongs to the thiolase-like superfamily. Beta-ketoacyl-ACP synthases family.</text>
</comment>
<reference evidence="5 6" key="1">
    <citation type="submission" date="2017-08" db="EMBL/GenBank/DDBJ databases">
        <title>The whole genome shortgun sequences of strain Leeuwenhoekiella nanhaiensis G18 from the South China Sea.</title>
        <authorList>
            <person name="Liu Q."/>
        </authorList>
    </citation>
    <scope>NUCLEOTIDE SEQUENCE [LARGE SCALE GENOMIC DNA]</scope>
    <source>
        <strain evidence="5 6">G18</strain>
    </source>
</reference>
<dbReference type="SMART" id="SM00825">
    <property type="entry name" value="PKS_KS"/>
    <property type="match status" value="1"/>
</dbReference>
<accession>A0A2G1VT26</accession>
<dbReference type="InterPro" id="IPR014030">
    <property type="entry name" value="Ketoacyl_synth_N"/>
</dbReference>
<evidence type="ECO:0000259" key="4">
    <source>
        <dbReference type="PROSITE" id="PS52004"/>
    </source>
</evidence>
<evidence type="ECO:0000256" key="2">
    <source>
        <dbReference type="ARBA" id="ARBA00022679"/>
    </source>
</evidence>
<dbReference type="PROSITE" id="PS52004">
    <property type="entry name" value="KS3_2"/>
    <property type="match status" value="1"/>
</dbReference>
<dbReference type="AlphaFoldDB" id="A0A2G1VT26"/>
<dbReference type="OrthoDB" id="1141849at2"/>
<dbReference type="PANTHER" id="PTHR11712">
    <property type="entry name" value="POLYKETIDE SYNTHASE-RELATED"/>
    <property type="match status" value="1"/>
</dbReference>
<dbReference type="InterPro" id="IPR014031">
    <property type="entry name" value="Ketoacyl_synth_C"/>
</dbReference>
<dbReference type="InterPro" id="IPR000794">
    <property type="entry name" value="Beta-ketoacyl_synthase"/>
</dbReference>
<dbReference type="EMBL" id="NQXA01000003">
    <property type="protein sequence ID" value="PHQ29750.1"/>
    <property type="molecule type" value="Genomic_DNA"/>
</dbReference>
<evidence type="ECO:0000256" key="3">
    <source>
        <dbReference type="RuleBase" id="RU003694"/>
    </source>
</evidence>
<keyword evidence="6" id="KW-1185">Reference proteome</keyword>
<dbReference type="Pfam" id="PF00109">
    <property type="entry name" value="ketoacyl-synt"/>
    <property type="match status" value="1"/>
</dbReference>
<dbReference type="GO" id="GO:0006633">
    <property type="term" value="P:fatty acid biosynthetic process"/>
    <property type="evidence" value="ECO:0007669"/>
    <property type="project" value="TreeGrafter"/>
</dbReference>
<dbReference type="PANTHER" id="PTHR11712:SF336">
    <property type="entry name" value="3-OXOACYL-[ACYL-CARRIER-PROTEIN] SYNTHASE, MITOCHONDRIAL"/>
    <property type="match status" value="1"/>
</dbReference>
<dbReference type="GO" id="GO:0004315">
    <property type="term" value="F:3-oxoacyl-[acyl-carrier-protein] synthase activity"/>
    <property type="evidence" value="ECO:0007669"/>
    <property type="project" value="TreeGrafter"/>
</dbReference>
<dbReference type="InterPro" id="IPR016039">
    <property type="entry name" value="Thiolase-like"/>
</dbReference>
<feature type="domain" description="Ketosynthase family 3 (KS3)" evidence="4">
    <location>
        <begin position="14"/>
        <end position="406"/>
    </location>
</feature>
<evidence type="ECO:0000313" key="6">
    <source>
        <dbReference type="Proteomes" id="UP000229433"/>
    </source>
</evidence>
<dbReference type="InterPro" id="IPR020841">
    <property type="entry name" value="PKS_Beta-ketoAc_synthase_dom"/>
</dbReference>
<gene>
    <name evidence="5" type="ORF">CJ305_07185</name>
</gene>
<dbReference type="Pfam" id="PF02801">
    <property type="entry name" value="Ketoacyl-synt_C"/>
    <property type="match status" value="1"/>
</dbReference>
<proteinExistence type="inferred from homology"/>
<dbReference type="Proteomes" id="UP000229433">
    <property type="component" value="Unassembled WGS sequence"/>
</dbReference>
<dbReference type="SUPFAM" id="SSF53901">
    <property type="entry name" value="Thiolase-like"/>
    <property type="match status" value="1"/>
</dbReference>
<protein>
    <submittedName>
        <fullName evidence="5">Beta-ketoacyl synthase</fullName>
    </submittedName>
</protein>
<dbReference type="Gene3D" id="3.40.47.10">
    <property type="match status" value="1"/>
</dbReference>
<evidence type="ECO:0000313" key="5">
    <source>
        <dbReference type="EMBL" id="PHQ29750.1"/>
    </source>
</evidence>
<keyword evidence="2 3" id="KW-0808">Transferase</keyword>
<name>A0A2G1VT26_9FLAO</name>